<keyword evidence="3" id="KW-0560">Oxidoreductase</keyword>
<dbReference type="InterPro" id="IPR042106">
    <property type="entry name" value="Nuo/plastoQ_OxRdtase_6_NuoJ"/>
</dbReference>
<dbReference type="RefSeq" id="NP_057988.1">
    <property type="nucleotide sequence ID" value="NC_002254.1"/>
</dbReference>
<geneLocation type="mitochondrion" evidence="5"/>
<dbReference type="Pfam" id="PF00499">
    <property type="entry name" value="Oxidored_q3"/>
    <property type="match status" value="1"/>
</dbReference>
<comment type="subcellular location">
    <subcellularLocation>
        <location evidence="2">Mitochondrion membrane</location>
        <topology evidence="2">Multi-pass membrane protein</topology>
    </subcellularLocation>
</comment>
<keyword evidence="2" id="KW-0830">Ubiquinone</keyword>
<feature type="transmembrane region" description="Helical" evidence="2">
    <location>
        <begin position="6"/>
        <end position="22"/>
    </location>
</feature>
<evidence type="ECO:0000313" key="4">
    <source>
        <dbReference type="EMBL" id="ASY96055.1"/>
    </source>
</evidence>
<reference evidence="3" key="4">
    <citation type="journal article" date="2000" name="Genome Res.">
        <title>The complete mitochondrial DNA sequence of Scenedesmus obliquus reflects an intermediate stage in the evolution of the green algal mitochondrial genome.</title>
        <authorList>
            <person name="Nedelcu A.M."/>
            <person name="Lee R.W."/>
            <person name="Lemieux C."/>
            <person name="Gray M.W."/>
            <person name="Burger G."/>
        </authorList>
    </citation>
    <scope>NUCLEOTIDE SEQUENCE</scope>
    <source>
        <strain evidence="3">UTEX 78</strain>
    </source>
</reference>
<reference evidence="5" key="3">
    <citation type="journal article" date="2000" name="Gene">
        <title>DNA sequence analysis of the complete mitochondrial genome of the green alga Scenedesmus obliquus: evidence for UAG being a leucine and UCA being a non-sense codon.</title>
        <authorList>
            <person name="Kueck U."/>
            <person name="Jekosch K."/>
            <person name="Holzamer P."/>
        </authorList>
    </citation>
    <scope>NUCLEOTIDE SEQUENCE</scope>
    <source>
        <strain evidence="5">KS3-2</strain>
    </source>
</reference>
<sequence>MSSSFALIATGALMSVFLMMRSKNPVHSVFYLVLLFLHCSGLLVLLGLEYFVLLQLLVYVGALAILFLFVVMLLDIPSTEILRHQRGTYPVAGVLGLCLILSALLAFTQPLVESPFQTSPIPTTSTFTGQNSDFVSSSRHYSFWNNYRTATSTVANLGIRLYGVHADLLIIRSLLLLVAMVGAVGLTLKRPVSVPNQDVFRQHYVDFQKSLVQIPQNKI</sequence>
<dbReference type="Gene3D" id="1.20.120.1200">
    <property type="entry name" value="NADH-ubiquinone/plastoquinone oxidoreductase chain 6, subunit NuoJ"/>
    <property type="match status" value="1"/>
</dbReference>
<dbReference type="AlphaFoldDB" id="Q9MD15"/>
<keyword evidence="2" id="KW-0679">Respiratory chain</keyword>
<keyword evidence="2" id="KW-0472">Membrane</keyword>
<proteinExistence type="inferred from homology"/>
<organism evidence="5">
    <name type="scientific">Tetradesmus obliquus</name>
    <name type="common">Green alga</name>
    <name type="synonym">Acutodesmus obliquus</name>
    <dbReference type="NCBI Taxonomy" id="3088"/>
    <lineage>
        <taxon>Eukaryota</taxon>
        <taxon>Viridiplantae</taxon>
        <taxon>Chlorophyta</taxon>
        <taxon>core chlorophytes</taxon>
        <taxon>Chlorophyceae</taxon>
        <taxon>CS clade</taxon>
        <taxon>Sphaeropleales</taxon>
        <taxon>Scenedesmaceae</taxon>
        <taxon>Tetradesmus</taxon>
    </lineage>
</organism>
<evidence type="ECO:0000256" key="2">
    <source>
        <dbReference type="RuleBase" id="RU004430"/>
    </source>
</evidence>
<evidence type="ECO:0000256" key="1">
    <source>
        <dbReference type="ARBA" id="ARBA00005698"/>
    </source>
</evidence>
<dbReference type="EMBL" id="X17375">
    <property type="protein sequence ID" value="CAB90373.1"/>
    <property type="molecule type" value="Genomic_DNA"/>
</dbReference>
<evidence type="ECO:0000313" key="3">
    <source>
        <dbReference type="EMBL" id="AAF72047.1"/>
    </source>
</evidence>
<keyword evidence="2" id="KW-1133">Transmembrane helix</keyword>
<feature type="transmembrane region" description="Helical" evidence="2">
    <location>
        <begin position="88"/>
        <end position="107"/>
    </location>
</feature>
<protein>
    <recommendedName>
        <fullName evidence="2">NADH-ubiquinone oxidoreductase chain 6</fullName>
        <ecNumber evidence="2">7.1.1.2</ecNumber>
    </recommendedName>
</protein>
<accession>Q9MD15</accession>
<dbReference type="PANTHER" id="PTHR33269:SF17">
    <property type="entry name" value="NADH-UBIQUINONE OXIDOREDUCTASE CHAIN 6"/>
    <property type="match status" value="1"/>
</dbReference>
<dbReference type="PANTHER" id="PTHR33269">
    <property type="entry name" value="NADH-UBIQUINONE OXIDOREDUCTASE CHAIN 6"/>
    <property type="match status" value="1"/>
</dbReference>
<keyword evidence="2" id="KW-0249">Electron transport</keyword>
<dbReference type="InterPro" id="IPR001457">
    <property type="entry name" value="NADH_UbQ/plastoQ_OxRdtase_su6"/>
</dbReference>
<reference evidence="5" key="1">
    <citation type="journal article" date="1990" name="Nucleic Acids Res.">
        <title>A self-splicing group II intron in the mitochondrial large subunit rRNA (LSUrRNA) gene of the eukaryotic alga Scenedesmus obliquus.</title>
        <authorList>
            <person name="Kueck U."/>
            <person name="Godehardt I."/>
            <person name="Schmidt U."/>
        </authorList>
    </citation>
    <scope>NUCLEOTIDE SEQUENCE</scope>
    <source>
        <strain evidence="5">KS3-2</strain>
    </source>
</reference>
<dbReference type="GO" id="GO:0016491">
    <property type="term" value="F:oxidoreductase activity"/>
    <property type="evidence" value="ECO:0007669"/>
    <property type="project" value="UniProtKB-KW"/>
</dbReference>
<dbReference type="EMBL" id="KX756228">
    <property type="protein sequence ID" value="ASY96055.1"/>
    <property type="molecule type" value="Genomic_DNA"/>
</dbReference>
<feature type="transmembrane region" description="Helical" evidence="2">
    <location>
        <begin position="29"/>
        <end position="50"/>
    </location>
</feature>
<comment type="catalytic activity">
    <reaction evidence="2">
        <text>a ubiquinone + NADH + 5 H(+)(in) = a ubiquinol + NAD(+) + 4 H(+)(out)</text>
        <dbReference type="Rhea" id="RHEA:29091"/>
        <dbReference type="Rhea" id="RHEA-COMP:9565"/>
        <dbReference type="Rhea" id="RHEA-COMP:9566"/>
        <dbReference type="ChEBI" id="CHEBI:15378"/>
        <dbReference type="ChEBI" id="CHEBI:16389"/>
        <dbReference type="ChEBI" id="CHEBI:17976"/>
        <dbReference type="ChEBI" id="CHEBI:57540"/>
        <dbReference type="ChEBI" id="CHEBI:57945"/>
        <dbReference type="EC" id="7.1.1.2"/>
    </reaction>
</comment>
<keyword evidence="2" id="KW-0813">Transport</keyword>
<dbReference type="EC" id="7.1.1.2" evidence="2"/>
<feature type="transmembrane region" description="Helical" evidence="2">
    <location>
        <begin position="169"/>
        <end position="188"/>
    </location>
</feature>
<reference evidence="5" key="2">
    <citation type="journal article" date="1991" name="Curr. Genet.">
        <title>The group IIB intron from the green alga Scenedesmus obliquus mitochondrion: molecular characterization of the in vitro splicing products.</title>
        <authorList>
            <person name="Winkler M."/>
            <person name="Kueck U."/>
        </authorList>
    </citation>
    <scope>NUCLEOTIDE SEQUENCE</scope>
    <source>
        <strain evidence="5">KS3-2</strain>
    </source>
</reference>
<dbReference type="GO" id="GO:0031966">
    <property type="term" value="C:mitochondrial membrane"/>
    <property type="evidence" value="ECO:0007669"/>
    <property type="project" value="UniProtKB-SubCell"/>
</dbReference>
<comment type="similarity">
    <text evidence="1 2">Belongs to the complex I subunit 6 family.</text>
</comment>
<keyword evidence="2" id="KW-1278">Translocase</keyword>
<feature type="transmembrane region" description="Helical" evidence="2">
    <location>
        <begin position="56"/>
        <end position="76"/>
    </location>
</feature>
<keyword evidence="2" id="KW-0812">Transmembrane</keyword>
<keyword evidence="2 5" id="KW-0496">Mitochondrion</keyword>
<comment type="function">
    <text evidence="2">Core subunit of the mitochondrial membrane respiratory chain NADH dehydrogenase (Complex I) which catalyzes electron transfer from NADH through the respiratory chain, using ubiquinone as an electron acceptor. Essential for the catalytic activity and assembly of complex I.</text>
</comment>
<reference evidence="4" key="5">
    <citation type="submission" date="2016-08" db="EMBL/GenBank/DDBJ databases">
        <title>Metabolic diversity of the green alga Acutodemus (Scenedesmus) obliquus as revealed by its genome.</title>
        <authorList>
            <person name="McKie-Krisberg Z."/>
            <person name="Gabr A."/>
            <person name="Neofotis P."/>
            <person name="Valenti L."/>
            <person name="Huang A."/>
            <person name="Guo D."/>
            <person name="Chiu K."/>
            <person name="Jose J."/>
            <person name="Babu M."/>
            <person name="Hovde B."/>
            <person name="Starkenburg S."/>
            <person name="Magnuson J."/>
            <person name="Culley D."/>
            <person name="Huesemann M."/>
            <person name="Polle J.E.W."/>
        </authorList>
    </citation>
    <scope>NUCLEOTIDE SEQUENCE</scope>
</reference>
<evidence type="ECO:0000313" key="5">
    <source>
        <dbReference type="EMBL" id="CAB90373.1"/>
    </source>
</evidence>
<dbReference type="GeneID" id="802066"/>
<dbReference type="GO" id="GO:0008137">
    <property type="term" value="F:NADH dehydrogenase (ubiquinone) activity"/>
    <property type="evidence" value="ECO:0007669"/>
    <property type="project" value="UniProtKB-UniRule"/>
</dbReference>
<dbReference type="EMBL" id="AF204057">
    <property type="protein sequence ID" value="AAF72047.1"/>
    <property type="molecule type" value="Genomic_DNA"/>
</dbReference>
<gene>
    <name evidence="5" type="primary">nad6</name>
</gene>
<keyword evidence="2" id="KW-0520">NAD</keyword>
<name>Q9MD15_TETOB</name>